<accession>A0A0G1GRC7</accession>
<organism evidence="3 4">
    <name type="scientific">Candidatus Gottesmanbacteria bacterium GW2011_GWB1_44_11c</name>
    <dbReference type="NCBI Taxonomy" id="1618447"/>
    <lineage>
        <taxon>Bacteria</taxon>
        <taxon>Candidatus Gottesmaniibacteriota</taxon>
    </lineage>
</organism>
<dbReference type="Gene3D" id="3.40.50.2000">
    <property type="entry name" value="Glycogen Phosphorylase B"/>
    <property type="match status" value="1"/>
</dbReference>
<proteinExistence type="predicted"/>
<feature type="transmembrane region" description="Helical" evidence="1">
    <location>
        <begin position="81"/>
        <end position="101"/>
    </location>
</feature>
<keyword evidence="3" id="KW-0808">Transferase</keyword>
<evidence type="ECO:0000313" key="3">
    <source>
        <dbReference type="EMBL" id="KKT37601.1"/>
    </source>
</evidence>
<dbReference type="EMBL" id="LCHM01000022">
    <property type="protein sequence ID" value="KKT37601.1"/>
    <property type="molecule type" value="Genomic_DNA"/>
</dbReference>
<keyword evidence="1" id="KW-0812">Transmembrane</keyword>
<sequence>MLSNNLIIVACNLPFDWSTDYPYQTSKELSKNNLVICWMLQGIPLKEYLLQRKVPKLFTKQAKNLYFYQPIDILPFRRFPIIYAINMQMSTITLMFIVRFIQRFRHFKRTILWVFDPRYTHLYRQLEKRIFFMYDCIDYFRGDPLLSNKQQKKLIDHENELIRTADVVTVNSSILFKIHSPIRTDIHIVPQGFRLDVFVKNFKSHVGFPTDKPIIGYVGALNYRLDYHLLVKLAKRLPQYLFVFVGPLQKDNTLFGVRWLSYARKCLFSLSNVTVIYGVEKKEIKNVIAQFDIGMIPYDVSQDFNRYCFPMKLFEYFYVGKPVIATPIKELKRFPKFVKIGKTVKDWENIIIKLLSVQWPLDFQKEQKKLAFEEQKKLAFENRWKNKINQILQFIY</sequence>
<dbReference type="Pfam" id="PF00534">
    <property type="entry name" value="Glycos_transf_1"/>
    <property type="match status" value="1"/>
</dbReference>
<name>A0A0G1GRC7_9BACT</name>
<reference evidence="3 4" key="1">
    <citation type="journal article" date="2015" name="Nature">
        <title>rRNA introns, odd ribosomes, and small enigmatic genomes across a large radiation of phyla.</title>
        <authorList>
            <person name="Brown C.T."/>
            <person name="Hug L.A."/>
            <person name="Thomas B.C."/>
            <person name="Sharon I."/>
            <person name="Castelle C.J."/>
            <person name="Singh A."/>
            <person name="Wilkins M.J."/>
            <person name="Williams K.H."/>
            <person name="Banfield J.F."/>
        </authorList>
    </citation>
    <scope>NUCLEOTIDE SEQUENCE [LARGE SCALE GENOMIC DNA]</scope>
</reference>
<keyword evidence="1" id="KW-0472">Membrane</keyword>
<evidence type="ECO:0000259" key="2">
    <source>
        <dbReference type="Pfam" id="PF00534"/>
    </source>
</evidence>
<dbReference type="PATRIC" id="fig|1618447.3.peg.655"/>
<comment type="caution">
    <text evidence="3">The sequence shown here is derived from an EMBL/GenBank/DDBJ whole genome shotgun (WGS) entry which is preliminary data.</text>
</comment>
<dbReference type="SUPFAM" id="SSF53756">
    <property type="entry name" value="UDP-Glycosyltransferase/glycogen phosphorylase"/>
    <property type="match status" value="1"/>
</dbReference>
<dbReference type="InterPro" id="IPR001296">
    <property type="entry name" value="Glyco_trans_1"/>
</dbReference>
<gene>
    <name evidence="3" type="ORF">UW22_C0022G0006</name>
</gene>
<dbReference type="Proteomes" id="UP000034617">
    <property type="component" value="Unassembled WGS sequence"/>
</dbReference>
<evidence type="ECO:0000256" key="1">
    <source>
        <dbReference type="SAM" id="Phobius"/>
    </source>
</evidence>
<evidence type="ECO:0000313" key="4">
    <source>
        <dbReference type="Proteomes" id="UP000034617"/>
    </source>
</evidence>
<protein>
    <submittedName>
        <fullName evidence="3">Glycosyl transferase group 1</fullName>
    </submittedName>
</protein>
<feature type="domain" description="Glycosyl transferase family 1" evidence="2">
    <location>
        <begin position="202"/>
        <end position="329"/>
    </location>
</feature>
<keyword evidence="1" id="KW-1133">Transmembrane helix</keyword>
<dbReference type="GO" id="GO:0016757">
    <property type="term" value="F:glycosyltransferase activity"/>
    <property type="evidence" value="ECO:0007669"/>
    <property type="project" value="InterPro"/>
</dbReference>
<dbReference type="AlphaFoldDB" id="A0A0G1GRC7"/>